<organism evidence="12 13">
    <name type="scientific">Zwartia hollandica</name>
    <dbReference type="NCBI Taxonomy" id="324606"/>
    <lineage>
        <taxon>Bacteria</taxon>
        <taxon>Pseudomonadati</taxon>
        <taxon>Pseudomonadota</taxon>
        <taxon>Betaproteobacteria</taxon>
        <taxon>Burkholderiales</taxon>
        <taxon>Alcaligenaceae</taxon>
        <taxon>Zwartia</taxon>
    </lineage>
</organism>
<dbReference type="Gene3D" id="1.10.760.10">
    <property type="entry name" value="Cytochrome c-like domain"/>
    <property type="match status" value="2"/>
</dbReference>
<evidence type="ECO:0000256" key="2">
    <source>
        <dbReference type="ARBA" id="ARBA00022448"/>
    </source>
</evidence>
<evidence type="ECO:0000256" key="6">
    <source>
        <dbReference type="ARBA" id="ARBA00022982"/>
    </source>
</evidence>
<evidence type="ECO:0000256" key="5">
    <source>
        <dbReference type="ARBA" id="ARBA00022764"/>
    </source>
</evidence>
<proteinExistence type="predicted"/>
<name>A0A953T4N2_9BURK</name>
<dbReference type="InterPro" id="IPR050597">
    <property type="entry name" value="Cytochrome_c_Oxidase_Subunit"/>
</dbReference>
<dbReference type="InterPro" id="IPR009056">
    <property type="entry name" value="Cyt_c-like_dom"/>
</dbReference>
<keyword evidence="3 8" id="KW-0349">Heme</keyword>
<feature type="domain" description="Cytochrome c" evidence="11">
    <location>
        <begin position="36"/>
        <end position="134"/>
    </location>
</feature>
<evidence type="ECO:0000313" key="12">
    <source>
        <dbReference type="EMBL" id="MBZ1350017.1"/>
    </source>
</evidence>
<keyword evidence="2" id="KW-0813">Transport</keyword>
<dbReference type="SUPFAM" id="SSF46626">
    <property type="entry name" value="Cytochrome c"/>
    <property type="match status" value="2"/>
</dbReference>
<keyword evidence="5" id="KW-0574">Periplasm</keyword>
<dbReference type="EMBL" id="JAHXRI010000006">
    <property type="protein sequence ID" value="MBZ1350017.1"/>
    <property type="molecule type" value="Genomic_DNA"/>
</dbReference>
<feature type="binding site" description="covalent" evidence="8">
    <location>
        <position position="166"/>
    </location>
    <ligand>
        <name>heme c</name>
        <dbReference type="ChEBI" id="CHEBI:61717"/>
        <label>2</label>
    </ligand>
</feature>
<evidence type="ECO:0000256" key="9">
    <source>
        <dbReference type="PIRSR" id="PIRSR000005-2"/>
    </source>
</evidence>
<feature type="binding site" description="covalent" evidence="8">
    <location>
        <position position="169"/>
    </location>
    <ligand>
        <name>heme c</name>
        <dbReference type="ChEBI" id="CHEBI:61717"/>
        <label>2</label>
    </ligand>
</feature>
<comment type="subcellular location">
    <subcellularLocation>
        <location evidence="1">Periplasm</location>
    </subcellularLocation>
</comment>
<protein>
    <submittedName>
        <fullName evidence="12">Cytochrome c4</fullName>
    </submittedName>
</protein>
<feature type="binding site" description="axial binding residue" evidence="9">
    <location>
        <position position="111"/>
    </location>
    <ligand>
        <name>heme c</name>
        <dbReference type="ChEBI" id="CHEBI:61717"/>
        <label>1</label>
    </ligand>
    <ligandPart>
        <name>Fe</name>
        <dbReference type="ChEBI" id="CHEBI:18248"/>
    </ligandPart>
</feature>
<keyword evidence="7 9" id="KW-0408">Iron</keyword>
<dbReference type="GO" id="GO:0020037">
    <property type="term" value="F:heme binding"/>
    <property type="evidence" value="ECO:0007669"/>
    <property type="project" value="InterPro"/>
</dbReference>
<dbReference type="RefSeq" id="WP_259660417.1">
    <property type="nucleotide sequence ID" value="NZ_JAHXRI010000006.1"/>
</dbReference>
<feature type="binding site" description="axial binding residue" evidence="9">
    <location>
        <position position="61"/>
    </location>
    <ligand>
        <name>heme c</name>
        <dbReference type="ChEBI" id="CHEBI:61717"/>
        <label>1</label>
    </ligand>
    <ligandPart>
        <name>Fe</name>
        <dbReference type="ChEBI" id="CHEBI:18248"/>
    </ligandPart>
</feature>
<evidence type="ECO:0000259" key="11">
    <source>
        <dbReference type="PROSITE" id="PS51007"/>
    </source>
</evidence>
<evidence type="ECO:0000256" key="4">
    <source>
        <dbReference type="ARBA" id="ARBA00022723"/>
    </source>
</evidence>
<dbReference type="InterPro" id="IPR036909">
    <property type="entry name" value="Cyt_c-like_dom_sf"/>
</dbReference>
<dbReference type="Pfam" id="PF00034">
    <property type="entry name" value="Cytochrom_C"/>
    <property type="match status" value="2"/>
</dbReference>
<dbReference type="Proteomes" id="UP000739565">
    <property type="component" value="Unassembled WGS sequence"/>
</dbReference>
<evidence type="ECO:0000256" key="1">
    <source>
        <dbReference type="ARBA" id="ARBA00004418"/>
    </source>
</evidence>
<feature type="domain" description="Cytochrome c" evidence="11">
    <location>
        <begin position="145"/>
        <end position="233"/>
    </location>
</feature>
<evidence type="ECO:0000256" key="10">
    <source>
        <dbReference type="SAM" id="SignalP"/>
    </source>
</evidence>
<dbReference type="AlphaFoldDB" id="A0A953T4N2"/>
<evidence type="ECO:0000256" key="7">
    <source>
        <dbReference type="ARBA" id="ARBA00023004"/>
    </source>
</evidence>
<dbReference type="PIRSF" id="PIRSF000005">
    <property type="entry name" value="Cytochrome_c4"/>
    <property type="match status" value="1"/>
</dbReference>
<keyword evidence="4 9" id="KW-0479">Metal-binding</keyword>
<feature type="signal peptide" evidence="10">
    <location>
        <begin position="1"/>
        <end position="26"/>
    </location>
</feature>
<evidence type="ECO:0000313" key="13">
    <source>
        <dbReference type="Proteomes" id="UP000739565"/>
    </source>
</evidence>
<feature type="binding site" description="covalent" evidence="8">
    <location>
        <position position="60"/>
    </location>
    <ligand>
        <name>heme c</name>
        <dbReference type="ChEBI" id="CHEBI:61717"/>
        <label>1</label>
    </ligand>
</feature>
<reference evidence="12" key="1">
    <citation type="submission" date="2021-07" db="EMBL/GenBank/DDBJ databases">
        <title>New genus and species of the family Alcaligenaceae.</title>
        <authorList>
            <person name="Hahn M.W."/>
        </authorList>
    </citation>
    <scope>NUCLEOTIDE SEQUENCE</scope>
    <source>
        <strain evidence="12">LF4-65</strain>
    </source>
</reference>
<sequence>MKRLLSRLMLASGLLLGVSALSTSMAAGPATGPAKPDAAKGAQLYDQGDAARGIVACASCHGAAGNSTIPANPNISSQAHEYLYKQLVEFRVKAGAKAALRKGPDGAPSVMTAMAAPLSEADMHNVSYYLSLQKLAEPATATNEKLVERGQKIWRAGIPDRNVPACAGCHSPNGAGIPGQYPRLAGQFPSYIEEQLKLFRAGHRGNSPMMNQIADRMSDSDIKAVSDYAAGLR</sequence>
<feature type="binding site" description="axial binding residue" evidence="9">
    <location>
        <position position="210"/>
    </location>
    <ligand>
        <name>heme c</name>
        <dbReference type="ChEBI" id="CHEBI:61717"/>
        <label>2</label>
    </ligand>
    <ligandPart>
        <name>Fe</name>
        <dbReference type="ChEBI" id="CHEBI:18248"/>
    </ligandPart>
</feature>
<keyword evidence="13" id="KW-1185">Reference proteome</keyword>
<comment type="PTM">
    <text evidence="8">Binds 2 heme c groups covalently per subunit.</text>
</comment>
<feature type="chain" id="PRO_5037924114" evidence="10">
    <location>
        <begin position="27"/>
        <end position="233"/>
    </location>
</feature>
<dbReference type="GO" id="GO:0009055">
    <property type="term" value="F:electron transfer activity"/>
    <property type="evidence" value="ECO:0007669"/>
    <property type="project" value="InterPro"/>
</dbReference>
<feature type="binding site" description="covalent" evidence="8">
    <location>
        <position position="57"/>
    </location>
    <ligand>
        <name>heme c</name>
        <dbReference type="ChEBI" id="CHEBI:61717"/>
        <label>1</label>
    </ligand>
</feature>
<gene>
    <name evidence="12" type="ORF">KZZ10_05120</name>
</gene>
<dbReference type="PANTHER" id="PTHR33751">
    <property type="entry name" value="CBB3-TYPE CYTOCHROME C OXIDASE SUBUNIT FIXP"/>
    <property type="match status" value="1"/>
</dbReference>
<keyword evidence="10" id="KW-0732">Signal</keyword>
<dbReference type="PROSITE" id="PS51007">
    <property type="entry name" value="CYTC"/>
    <property type="match status" value="2"/>
</dbReference>
<keyword evidence="6" id="KW-0249">Electron transport</keyword>
<dbReference type="GO" id="GO:0042597">
    <property type="term" value="C:periplasmic space"/>
    <property type="evidence" value="ECO:0007669"/>
    <property type="project" value="UniProtKB-SubCell"/>
</dbReference>
<dbReference type="PANTHER" id="PTHR33751:SF9">
    <property type="entry name" value="CYTOCHROME C4"/>
    <property type="match status" value="1"/>
</dbReference>
<feature type="binding site" description="axial binding residue" evidence="9">
    <location>
        <position position="170"/>
    </location>
    <ligand>
        <name>heme c</name>
        <dbReference type="ChEBI" id="CHEBI:61717"/>
        <label>2</label>
    </ligand>
    <ligandPart>
        <name>Fe</name>
        <dbReference type="ChEBI" id="CHEBI:18248"/>
    </ligandPart>
</feature>
<accession>A0A953T4N2</accession>
<dbReference type="GO" id="GO:0005506">
    <property type="term" value="F:iron ion binding"/>
    <property type="evidence" value="ECO:0007669"/>
    <property type="project" value="InterPro"/>
</dbReference>
<evidence type="ECO:0000256" key="8">
    <source>
        <dbReference type="PIRSR" id="PIRSR000005-1"/>
    </source>
</evidence>
<dbReference type="InterPro" id="IPR024167">
    <property type="entry name" value="Cytochrome_c4-like"/>
</dbReference>
<evidence type="ECO:0000256" key="3">
    <source>
        <dbReference type="ARBA" id="ARBA00022617"/>
    </source>
</evidence>
<comment type="caution">
    <text evidence="12">The sequence shown here is derived from an EMBL/GenBank/DDBJ whole genome shotgun (WGS) entry which is preliminary data.</text>
</comment>